<dbReference type="Proteomes" id="UP000760668">
    <property type="component" value="Unassembled WGS sequence"/>
</dbReference>
<dbReference type="GO" id="GO:0098796">
    <property type="term" value="C:membrane protein complex"/>
    <property type="evidence" value="ECO:0007669"/>
    <property type="project" value="UniProtKB-ARBA"/>
</dbReference>
<evidence type="ECO:0000256" key="3">
    <source>
        <dbReference type="ARBA" id="ARBA00022840"/>
    </source>
</evidence>
<dbReference type="CDD" id="cd03255">
    <property type="entry name" value="ABC_MJ0796_LolCDE_FtsE"/>
    <property type="match status" value="1"/>
</dbReference>
<dbReference type="PROSITE" id="PS00211">
    <property type="entry name" value="ABC_TRANSPORTER_1"/>
    <property type="match status" value="1"/>
</dbReference>
<accession>A0A921SSZ1</accession>
<dbReference type="PANTHER" id="PTHR24220">
    <property type="entry name" value="IMPORT ATP-BINDING PROTEIN"/>
    <property type="match status" value="1"/>
</dbReference>
<dbReference type="InterPro" id="IPR027417">
    <property type="entry name" value="P-loop_NTPase"/>
</dbReference>
<dbReference type="PROSITE" id="PS50893">
    <property type="entry name" value="ABC_TRANSPORTER_2"/>
    <property type="match status" value="1"/>
</dbReference>
<comment type="caution">
    <text evidence="5">The sequence shown here is derived from an EMBL/GenBank/DDBJ whole genome shotgun (WGS) entry which is preliminary data.</text>
</comment>
<protein>
    <submittedName>
        <fullName evidence="5">ABC transporter ATP-binding protein</fullName>
    </submittedName>
</protein>
<feature type="domain" description="ABC transporter" evidence="4">
    <location>
        <begin position="12"/>
        <end position="244"/>
    </location>
</feature>
<dbReference type="EMBL" id="DYUC01000064">
    <property type="protein sequence ID" value="HJG86694.1"/>
    <property type="molecule type" value="Genomic_DNA"/>
</dbReference>
<dbReference type="GO" id="GO:0016887">
    <property type="term" value="F:ATP hydrolysis activity"/>
    <property type="evidence" value="ECO:0007669"/>
    <property type="project" value="InterPro"/>
</dbReference>
<organism evidence="5 6">
    <name type="scientific">Pseudoflavonifractor capillosus</name>
    <dbReference type="NCBI Taxonomy" id="106588"/>
    <lineage>
        <taxon>Bacteria</taxon>
        <taxon>Bacillati</taxon>
        <taxon>Bacillota</taxon>
        <taxon>Clostridia</taxon>
        <taxon>Eubacteriales</taxon>
        <taxon>Oscillospiraceae</taxon>
        <taxon>Pseudoflavonifractor</taxon>
    </lineage>
</organism>
<dbReference type="InterPro" id="IPR015854">
    <property type="entry name" value="ABC_transpr_LolD-like"/>
</dbReference>
<dbReference type="RefSeq" id="WP_294537068.1">
    <property type="nucleotide sequence ID" value="NZ_DYUC01000064.1"/>
</dbReference>
<evidence type="ECO:0000313" key="5">
    <source>
        <dbReference type="EMBL" id="HJG86694.1"/>
    </source>
</evidence>
<dbReference type="PANTHER" id="PTHR24220:SF86">
    <property type="entry name" value="ABC TRANSPORTER ABCH.1"/>
    <property type="match status" value="1"/>
</dbReference>
<gene>
    <name evidence="5" type="ORF">K8V01_06705</name>
</gene>
<reference evidence="5" key="1">
    <citation type="journal article" date="2021" name="PeerJ">
        <title>Extensive microbial diversity within the chicken gut microbiome revealed by metagenomics and culture.</title>
        <authorList>
            <person name="Gilroy R."/>
            <person name="Ravi A."/>
            <person name="Getino M."/>
            <person name="Pursley I."/>
            <person name="Horton D.L."/>
            <person name="Alikhan N.F."/>
            <person name="Baker D."/>
            <person name="Gharbi K."/>
            <person name="Hall N."/>
            <person name="Watson M."/>
            <person name="Adriaenssens E.M."/>
            <person name="Foster-Nyarko E."/>
            <person name="Jarju S."/>
            <person name="Secka A."/>
            <person name="Antonio M."/>
            <person name="Oren A."/>
            <person name="Chaudhuri R.R."/>
            <person name="La Ragione R."/>
            <person name="Hildebrand F."/>
            <person name="Pallen M.J."/>
        </authorList>
    </citation>
    <scope>NUCLEOTIDE SEQUENCE</scope>
    <source>
        <strain evidence="5">CHK179-5677</strain>
    </source>
</reference>
<name>A0A921SSZ1_9FIRM</name>
<dbReference type="FunFam" id="3.40.50.300:FF:000032">
    <property type="entry name" value="Export ABC transporter ATP-binding protein"/>
    <property type="match status" value="1"/>
</dbReference>
<dbReference type="GO" id="GO:0022857">
    <property type="term" value="F:transmembrane transporter activity"/>
    <property type="evidence" value="ECO:0007669"/>
    <property type="project" value="TreeGrafter"/>
</dbReference>
<evidence type="ECO:0000256" key="2">
    <source>
        <dbReference type="ARBA" id="ARBA00022741"/>
    </source>
</evidence>
<keyword evidence="3 5" id="KW-0067">ATP-binding</keyword>
<dbReference type="InterPro" id="IPR003439">
    <property type="entry name" value="ABC_transporter-like_ATP-bd"/>
</dbReference>
<dbReference type="GO" id="GO:0005886">
    <property type="term" value="C:plasma membrane"/>
    <property type="evidence" value="ECO:0007669"/>
    <property type="project" value="TreeGrafter"/>
</dbReference>
<dbReference type="InterPro" id="IPR017911">
    <property type="entry name" value="MacB-like_ATP-bd"/>
</dbReference>
<keyword evidence="1" id="KW-0813">Transport</keyword>
<proteinExistence type="predicted"/>
<dbReference type="GO" id="GO:0005524">
    <property type="term" value="F:ATP binding"/>
    <property type="evidence" value="ECO:0007669"/>
    <property type="project" value="UniProtKB-KW"/>
</dbReference>
<evidence type="ECO:0000313" key="6">
    <source>
        <dbReference type="Proteomes" id="UP000760668"/>
    </source>
</evidence>
<keyword evidence="2" id="KW-0547">Nucleotide-binding</keyword>
<dbReference type="InterPro" id="IPR003593">
    <property type="entry name" value="AAA+_ATPase"/>
</dbReference>
<reference evidence="5" key="2">
    <citation type="submission" date="2021-09" db="EMBL/GenBank/DDBJ databases">
        <authorList>
            <person name="Gilroy R."/>
        </authorList>
    </citation>
    <scope>NUCLEOTIDE SEQUENCE</scope>
    <source>
        <strain evidence="5">CHK179-5677</strain>
    </source>
</reference>
<dbReference type="Pfam" id="PF00005">
    <property type="entry name" value="ABC_tran"/>
    <property type="match status" value="1"/>
</dbReference>
<dbReference type="SUPFAM" id="SSF52540">
    <property type="entry name" value="P-loop containing nucleoside triphosphate hydrolases"/>
    <property type="match status" value="1"/>
</dbReference>
<dbReference type="SMART" id="SM00382">
    <property type="entry name" value="AAA"/>
    <property type="match status" value="1"/>
</dbReference>
<dbReference type="AlphaFoldDB" id="A0A921SSZ1"/>
<evidence type="ECO:0000256" key="1">
    <source>
        <dbReference type="ARBA" id="ARBA00022448"/>
    </source>
</evidence>
<evidence type="ECO:0000259" key="4">
    <source>
        <dbReference type="PROSITE" id="PS50893"/>
    </source>
</evidence>
<dbReference type="Gene3D" id="3.40.50.300">
    <property type="entry name" value="P-loop containing nucleotide triphosphate hydrolases"/>
    <property type="match status" value="1"/>
</dbReference>
<dbReference type="InterPro" id="IPR017871">
    <property type="entry name" value="ABC_transporter-like_CS"/>
</dbReference>
<sequence length="244" mass="27254">MNGSDLRSRPIIEVKDLRKEYPVGDETVVALKRINLNVMRGEICCIFGTSGSGKSTLLNQLAGMEKPTRGHVSIGGVPISRLSENQLAAFRQRHLGFVFQSYNLLPNLTATENVAMPLMFRGVPRKQREAAARKILCQVGLSHRLDHFPRQMSGGQQQRAGIARAFIARPDVVFADEPTGNLDSKTTVEIMDMICSFSRDYHQTIILVTHDPEMASYADRIVTLIDGEIVRNQLNSKENKHHES</sequence>